<dbReference type="SMART" id="SM00499">
    <property type="entry name" value="AAI"/>
    <property type="match status" value="1"/>
</dbReference>
<keyword evidence="1" id="KW-0732">Signal</keyword>
<dbReference type="InterPro" id="IPR051636">
    <property type="entry name" value="Plant_LTP/defense-related"/>
</dbReference>
<dbReference type="InterPro" id="IPR036312">
    <property type="entry name" value="Bifun_inhib/LTP/seed_sf"/>
</dbReference>
<dbReference type="Gene3D" id="1.10.110.10">
    <property type="entry name" value="Plant lipid-transfer and hydrophobic proteins"/>
    <property type="match status" value="1"/>
</dbReference>
<evidence type="ECO:0000313" key="4">
    <source>
        <dbReference type="Proteomes" id="UP000596660"/>
    </source>
</evidence>
<dbReference type="OMA" id="MFSTTIH"/>
<dbReference type="InterPro" id="IPR016140">
    <property type="entry name" value="Bifunc_inhib/LTP/seed_store"/>
</dbReference>
<dbReference type="FunFam" id="1.10.110.10:FF:000003">
    <property type="entry name" value="pEARLI1-like lipid transfer protein 1"/>
    <property type="match status" value="1"/>
</dbReference>
<keyword evidence="4" id="KW-1185">Reference proteome</keyword>
<reference evidence="3" key="2">
    <citation type="submission" date="2021-03" db="UniProtKB">
        <authorList>
            <consortium name="EnsemblPlants"/>
        </authorList>
    </citation>
    <scope>IDENTIFICATION</scope>
</reference>
<reference evidence="3" key="1">
    <citation type="journal article" date="2017" name="Nature">
        <title>The genome of Chenopodium quinoa.</title>
        <authorList>
            <person name="Jarvis D.E."/>
            <person name="Ho Y.S."/>
            <person name="Lightfoot D.J."/>
            <person name="Schmoeckel S.M."/>
            <person name="Li B."/>
            <person name="Borm T.J.A."/>
            <person name="Ohyanagi H."/>
            <person name="Mineta K."/>
            <person name="Michell C.T."/>
            <person name="Saber N."/>
            <person name="Kharbatia N.M."/>
            <person name="Rupper R.R."/>
            <person name="Sharp A.R."/>
            <person name="Dally N."/>
            <person name="Boughton B.A."/>
            <person name="Woo Y.H."/>
            <person name="Gao G."/>
            <person name="Schijlen E.G.W.M."/>
            <person name="Guo X."/>
            <person name="Momin A.A."/>
            <person name="Negrao S."/>
            <person name="Al-Babili S."/>
            <person name="Gehring C."/>
            <person name="Roessner U."/>
            <person name="Jung C."/>
            <person name="Murphy K."/>
            <person name="Arold S.T."/>
            <person name="Gojobori T."/>
            <person name="van der Linden C.G."/>
            <person name="van Loo E.N."/>
            <person name="Jellen E.N."/>
            <person name="Maughan P.J."/>
            <person name="Tester M."/>
        </authorList>
    </citation>
    <scope>NUCLEOTIDE SEQUENCE [LARGE SCALE GENOMIC DNA]</scope>
    <source>
        <strain evidence="3">cv. PI 614886</strain>
    </source>
</reference>
<evidence type="ECO:0000313" key="3">
    <source>
        <dbReference type="EnsemblPlants" id="AUR62007494-RA:cds"/>
    </source>
</evidence>
<organism evidence="3 4">
    <name type="scientific">Chenopodium quinoa</name>
    <name type="common">Quinoa</name>
    <dbReference type="NCBI Taxonomy" id="63459"/>
    <lineage>
        <taxon>Eukaryota</taxon>
        <taxon>Viridiplantae</taxon>
        <taxon>Streptophyta</taxon>
        <taxon>Embryophyta</taxon>
        <taxon>Tracheophyta</taxon>
        <taxon>Spermatophyta</taxon>
        <taxon>Magnoliopsida</taxon>
        <taxon>eudicotyledons</taxon>
        <taxon>Gunneridae</taxon>
        <taxon>Pentapetalae</taxon>
        <taxon>Caryophyllales</taxon>
        <taxon>Chenopodiaceae</taxon>
        <taxon>Chenopodioideae</taxon>
        <taxon>Atripliceae</taxon>
        <taxon>Chenopodium</taxon>
    </lineage>
</organism>
<dbReference type="SUPFAM" id="SSF47699">
    <property type="entry name" value="Bifunctional inhibitor/lipid-transfer protein/seed storage 2S albumin"/>
    <property type="match status" value="1"/>
</dbReference>
<proteinExistence type="predicted"/>
<dbReference type="PANTHER" id="PTHR31731">
    <property type="match status" value="1"/>
</dbReference>
<dbReference type="InterPro" id="IPR027923">
    <property type="entry name" value="Hydrophob_seed_dom"/>
</dbReference>
<protein>
    <recommendedName>
        <fullName evidence="2">Bifunctional inhibitor/plant lipid transfer protein/seed storage helical domain-containing protein</fullName>
    </recommendedName>
</protein>
<dbReference type="Gramene" id="AUR62007494-RA">
    <property type="protein sequence ID" value="AUR62007494-RA:cds"/>
    <property type="gene ID" value="AUR62007494"/>
</dbReference>
<evidence type="ECO:0000256" key="1">
    <source>
        <dbReference type="ARBA" id="ARBA00022729"/>
    </source>
</evidence>
<dbReference type="CDD" id="cd01958">
    <property type="entry name" value="HPS_like"/>
    <property type="match status" value="1"/>
</dbReference>
<dbReference type="AlphaFoldDB" id="A0A803L6K5"/>
<name>A0A803L6K5_CHEQI</name>
<dbReference type="Pfam" id="PF14547">
    <property type="entry name" value="Hydrophob_seed"/>
    <property type="match status" value="1"/>
</dbReference>
<sequence>MFSTTIHASYSPYTPSVPSSGGGGGGGIVGGGGGSGGGGGGIVGGGGGSGGGGGGIVGGGGGSSRGTCPLDTLKLGVCANLLGNLLNLQIGTPPVQPCCSLIQGLADLEAAVCLCTVIRANVLNLINLNLPVNLSLLLNACGRRAPRGFQCP</sequence>
<dbReference type="EnsemblPlants" id="AUR62007494-RA">
    <property type="protein sequence ID" value="AUR62007494-RA:cds"/>
    <property type="gene ID" value="AUR62007494"/>
</dbReference>
<evidence type="ECO:0000259" key="2">
    <source>
        <dbReference type="SMART" id="SM00499"/>
    </source>
</evidence>
<feature type="domain" description="Bifunctional inhibitor/plant lipid transfer protein/seed storage helical" evidence="2">
    <location>
        <begin position="68"/>
        <end position="151"/>
    </location>
</feature>
<dbReference type="Proteomes" id="UP000596660">
    <property type="component" value="Unplaced"/>
</dbReference>
<accession>A0A803L6K5</accession>